<keyword evidence="2" id="KW-1185">Reference proteome</keyword>
<evidence type="ECO:0000313" key="2">
    <source>
        <dbReference type="Proteomes" id="UP000006591"/>
    </source>
</evidence>
<sequence>MAAWAALWRDDATRFAAAVTSQCRAEKDLCCLAAAALKHSSRLGFGSIAEETEMAAAAPCSWTSAAVFMAAVFMSLPRHPPARRRQRLWPSTRRPRRRRTRWLLSLGRFEALEQCIDESNSSYSNVFRSILQTRVALLNIQTRIGTWKQCIPPKEILFQPGDDWSCFLLMIGVLDYQWLLFTDD</sequence>
<organism evidence="1">
    <name type="scientific">Oryza nivara</name>
    <name type="common">Indian wild rice</name>
    <name type="synonym">Oryza sativa f. spontanea</name>
    <dbReference type="NCBI Taxonomy" id="4536"/>
    <lineage>
        <taxon>Eukaryota</taxon>
        <taxon>Viridiplantae</taxon>
        <taxon>Streptophyta</taxon>
        <taxon>Embryophyta</taxon>
        <taxon>Tracheophyta</taxon>
        <taxon>Spermatophyta</taxon>
        <taxon>Magnoliopsida</taxon>
        <taxon>Liliopsida</taxon>
        <taxon>Poales</taxon>
        <taxon>Poaceae</taxon>
        <taxon>BOP clade</taxon>
        <taxon>Oryzoideae</taxon>
        <taxon>Oryzeae</taxon>
        <taxon>Oryzinae</taxon>
        <taxon>Oryza</taxon>
    </lineage>
</organism>
<dbReference type="AlphaFoldDB" id="A0A0E0IB53"/>
<evidence type="ECO:0000313" key="1">
    <source>
        <dbReference type="EnsemblPlants" id="ONIVA08G13630.1"/>
    </source>
</evidence>
<dbReference type="GO" id="GO:0048367">
    <property type="term" value="P:shoot system development"/>
    <property type="evidence" value="ECO:0007669"/>
    <property type="project" value="InterPro"/>
</dbReference>
<dbReference type="Proteomes" id="UP000006591">
    <property type="component" value="Chromosome 8"/>
</dbReference>
<reference evidence="1" key="1">
    <citation type="submission" date="2015-04" db="UniProtKB">
        <authorList>
            <consortium name="EnsemblPlants"/>
        </authorList>
    </citation>
    <scope>IDENTIFICATION</scope>
    <source>
        <strain evidence="1">SL10</strain>
    </source>
</reference>
<dbReference type="GO" id="GO:0048364">
    <property type="term" value="P:root development"/>
    <property type="evidence" value="ECO:0007669"/>
    <property type="project" value="InterPro"/>
</dbReference>
<name>A0A0E0IB53_ORYNI</name>
<dbReference type="Pfam" id="PF03087">
    <property type="entry name" value="BPS1"/>
    <property type="match status" value="1"/>
</dbReference>
<proteinExistence type="predicted"/>
<dbReference type="Gramene" id="ONIVA08G13630.1">
    <property type="protein sequence ID" value="ONIVA08G13630.1"/>
    <property type="gene ID" value="ONIVA08G13630"/>
</dbReference>
<dbReference type="EnsemblPlants" id="ONIVA08G13630.1">
    <property type="protein sequence ID" value="ONIVA08G13630.1"/>
    <property type="gene ID" value="ONIVA08G13630"/>
</dbReference>
<dbReference type="HOGENOM" id="CLU_1470439_0_0_1"/>
<protein>
    <submittedName>
        <fullName evidence="1">Uncharacterized protein</fullName>
    </submittedName>
</protein>
<reference evidence="1" key="2">
    <citation type="submission" date="2018-04" db="EMBL/GenBank/DDBJ databases">
        <title>OnivRS2 (Oryza nivara Reference Sequence Version 2).</title>
        <authorList>
            <person name="Zhang J."/>
            <person name="Kudrna D."/>
            <person name="Lee S."/>
            <person name="Talag J."/>
            <person name="Rajasekar S."/>
            <person name="Welchert J."/>
            <person name="Hsing Y.-I."/>
            <person name="Wing R.A."/>
        </authorList>
    </citation>
    <scope>NUCLEOTIDE SEQUENCE [LARGE SCALE GENOMIC DNA]</scope>
    <source>
        <strain evidence="1">SL10</strain>
    </source>
</reference>
<accession>A0A0E0IB53</accession>
<dbReference type="InterPro" id="IPR004320">
    <property type="entry name" value="BPS1_pln"/>
</dbReference>